<sequence>MLTIFIYFILIFLFFCRRYTHMYMYETYCIKSLTWDMYGFYSWLVQYSIKVFSRNKVFIIFSSFLCVYLTAGEAFSISSIKRGYNSPSPPPPSLVDLSLGDSQDLGSDSSSSGSLLGSFQDLSSESSFDDGHNPSPPPPSLVDLSLGDSQDLGSDSSSSGSLLGSFQDLSSESSFDDGHNPSPPPPSLVDLSLGDSQDLGSDSSSSGSLLGSFQDLSSESSFDDGHNPSPPPPSLVDLSLGDSQDLGSDSSSSGSLLGSFQDLSSESSFDDGHNPSPPPPSLVDLSLGDSQDLGSDSSSSGSLLGSFQDLSSESSFDDGHNPSPPPPSLVDLSLGDSQDLGSDSSSSGSLLGSFQDLSSESSFDDGHNPSPPPPSLVDLSLGDSQDLGSDSSSSGSLLGSFQDLSSESSFDDGHNPSPPPPSLVDLSLGDSQDLGSDSSSSGSLLGSFQDLSSESSFDDGHNPSPPPPSLVDLSLGDSQDLGSDLSLGDSQYLGSDSPSSDLSLGDSQYLGSDSPYSSDSGEEDNSSFSYTHDGISRRPCILSEFDGVNSSTSSIDTVVVTQPKGFSENHACLDTVKAVCVGATAGGAIGCGIDWICSCLGISSNVGLYSACGTCGCSVGAGVGCVICCVGHYWKELYKKDRLCLASPNSVLGKCDSHTDSRSSEGSSSEKNHSTITQTQQCSNTEKNKLLGVDKTTAFLLPGYNYKGQVCSLFGIQHMLLDTSKRISTTVKMLGMKACSSNITANEHTRFGSHFRRLASKKSKHIFSGITNNIPYRITTSLDSYCSNMEYKAASGQMGVLFDLWPTLTAGFIYGRHNDRVQKTNGMQGDLKSSSVSTRKKLDSLSAVVAWNTKKNGFIGHIVTYYGWGTVTNIRSVPHADCMVKTKGTSEIQSIAGLIQLGYNLQLSSEIVCIPYVEYMFSSIRCAGYQEYTGILPSKFTRNNEQTQEKSIGLRSQYKVSQNSQLQGWISYVSGQYHFAEFKSTLLGIPNIRYSVSIPSYKKEYSGTEIGMIHESKLTSRCTIGAHMIIHLYHNSVYNMYTGAQIRYHY</sequence>
<feature type="compositionally biased region" description="Basic and acidic residues" evidence="1">
    <location>
        <begin position="655"/>
        <end position="673"/>
    </location>
</feature>
<proteinExistence type="predicted"/>
<evidence type="ECO:0000313" key="3">
    <source>
        <dbReference type="EMBL" id="CAJ54010.1"/>
    </source>
</evidence>
<reference evidence="3 4" key="1">
    <citation type="submission" date="2005-11" db="EMBL/GenBank/DDBJ databases">
        <title>The complete genome sequence of Lawsonia intracellularis: the causative agent of proliferative enteropathy.</title>
        <authorList>
            <person name="Kaur K."/>
            <person name="Zhang Q."/>
            <person name="Beckler D."/>
            <person name="Munir S."/>
            <person name="Li L."/>
            <person name="Kinsley K."/>
            <person name="Herron L."/>
            <person name="Peterson A."/>
            <person name="May B."/>
            <person name="Singh S."/>
            <person name="Gebhart C."/>
            <person name="Kapur V."/>
        </authorList>
    </citation>
    <scope>NUCLEOTIDE SEQUENCE [LARGE SCALE GENOMIC DNA]</scope>
    <source>
        <strain evidence="3 4">PHE/MN1-00</strain>
        <plasmid evidence="4">pLaw3</plasmid>
    </source>
</reference>
<feature type="compositionally biased region" description="Low complexity" evidence="1">
    <location>
        <begin position="493"/>
        <end position="507"/>
    </location>
</feature>
<gene>
    <name evidence="3" type="ordered locus">LIC058</name>
</gene>
<feature type="compositionally biased region" description="Low complexity" evidence="1">
    <location>
        <begin position="141"/>
        <end position="171"/>
    </location>
</feature>
<feature type="compositionally biased region" description="Low complexity" evidence="1">
    <location>
        <begin position="94"/>
        <end position="124"/>
    </location>
</feature>
<feature type="compositionally biased region" description="Low complexity" evidence="1">
    <location>
        <begin position="188"/>
        <end position="218"/>
    </location>
</feature>
<accession>Q1MNS3</accession>
<evidence type="ECO:0000256" key="1">
    <source>
        <dbReference type="SAM" id="MobiDB-lite"/>
    </source>
</evidence>
<dbReference type="AlphaFoldDB" id="Q1MNS3"/>
<name>Q1MNS3_LAWIP</name>
<dbReference type="HOGENOM" id="CLU_290989_0_0_7"/>
<dbReference type="InterPro" id="IPR036709">
    <property type="entry name" value="Autotransporte_beta_dom_sf"/>
</dbReference>
<dbReference type="SUPFAM" id="SSF103515">
    <property type="entry name" value="Autotransporter"/>
    <property type="match status" value="1"/>
</dbReference>
<organism evidence="3 4">
    <name type="scientific">Lawsonia intracellularis (strain PHE/MN1-00)</name>
    <dbReference type="NCBI Taxonomy" id="363253"/>
    <lineage>
        <taxon>Bacteria</taxon>
        <taxon>Pseudomonadati</taxon>
        <taxon>Thermodesulfobacteriota</taxon>
        <taxon>Desulfovibrionia</taxon>
        <taxon>Desulfovibrionales</taxon>
        <taxon>Desulfovibrionaceae</taxon>
        <taxon>Lawsonia</taxon>
    </lineage>
</organism>
<geneLocation type="plasmid" evidence="4">
    <name>pLaw3</name>
</geneLocation>
<feature type="region of interest" description="Disordered" evidence="1">
    <location>
        <begin position="654"/>
        <end position="681"/>
    </location>
</feature>
<feature type="compositionally biased region" description="Low complexity" evidence="1">
    <location>
        <begin position="282"/>
        <end position="312"/>
    </location>
</feature>
<keyword evidence="4" id="KW-1185">Reference proteome</keyword>
<dbReference type="Pfam" id="PF03797">
    <property type="entry name" value="Autotransporter"/>
    <property type="match status" value="1"/>
</dbReference>
<feature type="compositionally biased region" description="Low complexity" evidence="1">
    <location>
        <begin position="329"/>
        <end position="359"/>
    </location>
</feature>
<feature type="domain" description="Autotransporter" evidence="2">
    <location>
        <begin position="828"/>
        <end position="976"/>
    </location>
</feature>
<dbReference type="KEGG" id="lip:LIC058"/>
<feature type="compositionally biased region" description="Polar residues" evidence="1">
    <location>
        <begin position="509"/>
        <end position="519"/>
    </location>
</feature>
<dbReference type="EMBL" id="AM180255">
    <property type="protein sequence ID" value="CAJ54010.1"/>
    <property type="molecule type" value="Genomic_DNA"/>
</dbReference>
<dbReference type="Gene3D" id="2.40.128.130">
    <property type="entry name" value="Autotransporter beta-domain"/>
    <property type="match status" value="1"/>
</dbReference>
<feature type="compositionally biased region" description="Low complexity" evidence="1">
    <location>
        <begin position="235"/>
        <end position="265"/>
    </location>
</feature>
<keyword evidence="3" id="KW-0614">Plasmid</keyword>
<protein>
    <submittedName>
        <fullName evidence="3">NA</fullName>
    </submittedName>
</protein>
<dbReference type="Proteomes" id="UP000002430">
    <property type="component" value="Plasmid 3"/>
</dbReference>
<feature type="compositionally biased region" description="Low complexity" evidence="1">
    <location>
        <begin position="423"/>
        <end position="453"/>
    </location>
</feature>
<dbReference type="InterPro" id="IPR005546">
    <property type="entry name" value="Autotransporte_beta"/>
</dbReference>
<evidence type="ECO:0000313" key="4">
    <source>
        <dbReference type="Proteomes" id="UP000002430"/>
    </source>
</evidence>
<feature type="region of interest" description="Disordered" evidence="1">
    <location>
        <begin position="88"/>
        <end position="532"/>
    </location>
</feature>
<evidence type="ECO:0000259" key="2">
    <source>
        <dbReference type="Pfam" id="PF03797"/>
    </source>
</evidence>
<feature type="compositionally biased region" description="Low complexity" evidence="1">
    <location>
        <begin position="376"/>
        <end position="406"/>
    </location>
</feature>